<protein>
    <submittedName>
        <fullName evidence="2">Predicted protein</fullName>
    </submittedName>
</protein>
<evidence type="ECO:0000256" key="1">
    <source>
        <dbReference type="SAM" id="MobiDB-lite"/>
    </source>
</evidence>
<name>F2E0Q0_HORVV</name>
<dbReference type="EMBL" id="AK369721">
    <property type="protein sequence ID" value="BAK00922.1"/>
    <property type="molecule type" value="mRNA"/>
</dbReference>
<dbReference type="SMART" id="SM00671">
    <property type="entry name" value="SEL1"/>
    <property type="match status" value="2"/>
</dbReference>
<feature type="region of interest" description="Disordered" evidence="1">
    <location>
        <begin position="656"/>
        <end position="690"/>
    </location>
</feature>
<dbReference type="AlphaFoldDB" id="F2E0Q0"/>
<dbReference type="InterPro" id="IPR011990">
    <property type="entry name" value="TPR-like_helical_dom_sf"/>
</dbReference>
<accession>F2E0Q0</accession>
<feature type="region of interest" description="Disordered" evidence="1">
    <location>
        <begin position="545"/>
        <end position="629"/>
    </location>
</feature>
<organism evidence="2">
    <name type="scientific">Hordeum vulgare subsp. vulgare</name>
    <name type="common">Domesticated barley</name>
    <dbReference type="NCBI Taxonomy" id="112509"/>
    <lineage>
        <taxon>Eukaryota</taxon>
        <taxon>Viridiplantae</taxon>
        <taxon>Streptophyta</taxon>
        <taxon>Embryophyta</taxon>
        <taxon>Tracheophyta</taxon>
        <taxon>Spermatophyta</taxon>
        <taxon>Magnoliopsida</taxon>
        <taxon>Liliopsida</taxon>
        <taxon>Poales</taxon>
        <taxon>Poaceae</taxon>
        <taxon>BOP clade</taxon>
        <taxon>Pooideae</taxon>
        <taxon>Triticodae</taxon>
        <taxon>Triticeae</taxon>
        <taxon>Hordeinae</taxon>
        <taxon>Hordeum</taxon>
    </lineage>
</organism>
<sequence>MSAGQSSSAAFRIGPEHAVLMASHEALPFAVCEWLKLRALMALTNGALPPLIALIRAEAAQGNAYAINALAWHVLYGIGDAYGDVDAAVDARHQREREALALPDADSQQSALFDIAMDFDDDVFPHNPYRNAYVAVPLWELSAALGCVAARANLLCLQLRRVPAAIGLRDGDSCDPGTIGFRLAAVALSARRALFALADEHAADVDLALCRVYACSPFGQQYPEPVREQETLKWLRAPPLCVDAVNQKRVPTRALLLYGYIHGNGCGVKVDPARCLALYKAAAARNDTTAALQDLSIAVGPFWMHRKPDEVHGDANGNGGDPVQWMALLSKAAAQPDGVDARVLLASMHLRGVGHPHSQAARVCPRDTRKAEHWSRRALELGHPSALLSLGLCESRYSVGDTGADPDTPEAVSEADVYRHWKRSIVWHRRNAAAHPARSSTSGWHYAPGDIRAAPLTEQPPRVLVRGFAPHCARASAALFLRSVARPLPGTVDACDWGDEGEVEPHQRRDDYPAAGLCCLYRYGGTARHVLRGVEYLRFALADDDETDKQSDADATASAGADRGEGDSGDTGDDARIASDGDVEDEHAPDEAGARDGGTAVPVAERGGAVEDRTGGQTGAGAGAAAAGTGGAVDPTVGGLISAADLAAIAAAQADVNGSDDDHDGDGGGVAARVADDGLGSDSDPDDDDELTQARRELRRLAASEPAIAAAAEARQALAYAAASS</sequence>
<dbReference type="SUPFAM" id="SSF81901">
    <property type="entry name" value="HCP-like"/>
    <property type="match status" value="1"/>
</dbReference>
<dbReference type="Gene3D" id="1.25.40.10">
    <property type="entry name" value="Tetratricopeptide repeat domain"/>
    <property type="match status" value="1"/>
</dbReference>
<reference evidence="2" key="1">
    <citation type="journal article" date="2011" name="Plant Physiol.">
        <title>Comprehensive sequence analysis of 24,783 barley full-length cDNAs derived from 12 clone libraries.</title>
        <authorList>
            <person name="Matsumoto T."/>
            <person name="Tanaka T."/>
            <person name="Sakai H."/>
            <person name="Amano N."/>
            <person name="Kanamori H."/>
            <person name="Kurita K."/>
            <person name="Kikuta A."/>
            <person name="Kamiya K."/>
            <person name="Yamamoto M."/>
            <person name="Ikawa H."/>
            <person name="Fujii N."/>
            <person name="Hori K."/>
            <person name="Itoh T."/>
            <person name="Sato K."/>
        </authorList>
    </citation>
    <scope>NUCLEOTIDE SEQUENCE</scope>
    <source>
        <tissue evidence="2">Shoot and root</tissue>
    </source>
</reference>
<feature type="compositionally biased region" description="Low complexity" evidence="1">
    <location>
        <begin position="671"/>
        <end position="682"/>
    </location>
</feature>
<dbReference type="InterPro" id="IPR006597">
    <property type="entry name" value="Sel1-like"/>
</dbReference>
<proteinExistence type="evidence at transcript level"/>
<evidence type="ECO:0000313" key="2">
    <source>
        <dbReference type="EMBL" id="BAK00922.1"/>
    </source>
</evidence>